<protein>
    <submittedName>
        <fullName evidence="2">(diamondback moth) hypothetical protein</fullName>
    </submittedName>
</protein>
<gene>
    <name evidence="2" type="ORF">PLXY2_LOCUS6339</name>
</gene>
<evidence type="ECO:0000256" key="1">
    <source>
        <dbReference type="SAM" id="MobiDB-lite"/>
    </source>
</evidence>
<comment type="caution">
    <text evidence="2">The sequence shown here is derived from an EMBL/GenBank/DDBJ whole genome shotgun (WGS) entry which is preliminary data.</text>
</comment>
<sequence>MGSVTDELSQSQADDAPPGPPPPPPPPAPAAKPPGTGEMSTEL</sequence>
<accession>A0A8S4ERI3</accession>
<keyword evidence="3" id="KW-1185">Reference proteome</keyword>
<organism evidence="2 3">
    <name type="scientific">Plutella xylostella</name>
    <name type="common">Diamondback moth</name>
    <name type="synonym">Plutella maculipennis</name>
    <dbReference type="NCBI Taxonomy" id="51655"/>
    <lineage>
        <taxon>Eukaryota</taxon>
        <taxon>Metazoa</taxon>
        <taxon>Ecdysozoa</taxon>
        <taxon>Arthropoda</taxon>
        <taxon>Hexapoda</taxon>
        <taxon>Insecta</taxon>
        <taxon>Pterygota</taxon>
        <taxon>Neoptera</taxon>
        <taxon>Endopterygota</taxon>
        <taxon>Lepidoptera</taxon>
        <taxon>Glossata</taxon>
        <taxon>Ditrysia</taxon>
        <taxon>Yponomeutoidea</taxon>
        <taxon>Plutellidae</taxon>
        <taxon>Plutella</taxon>
    </lineage>
</organism>
<feature type="region of interest" description="Disordered" evidence="1">
    <location>
        <begin position="1"/>
        <end position="43"/>
    </location>
</feature>
<feature type="compositionally biased region" description="Polar residues" evidence="1">
    <location>
        <begin position="1"/>
        <end position="13"/>
    </location>
</feature>
<evidence type="ECO:0000313" key="2">
    <source>
        <dbReference type="EMBL" id="CAG9117567.1"/>
    </source>
</evidence>
<proteinExistence type="predicted"/>
<name>A0A8S4ERI3_PLUXY</name>
<reference evidence="2" key="1">
    <citation type="submission" date="2020-11" db="EMBL/GenBank/DDBJ databases">
        <authorList>
            <person name="Whiteford S."/>
        </authorList>
    </citation>
    <scope>NUCLEOTIDE SEQUENCE</scope>
</reference>
<feature type="compositionally biased region" description="Pro residues" evidence="1">
    <location>
        <begin position="17"/>
        <end position="32"/>
    </location>
</feature>
<evidence type="ECO:0000313" key="3">
    <source>
        <dbReference type="Proteomes" id="UP000653454"/>
    </source>
</evidence>
<dbReference type="EMBL" id="CAJHNJ030000020">
    <property type="protein sequence ID" value="CAG9117567.1"/>
    <property type="molecule type" value="Genomic_DNA"/>
</dbReference>
<dbReference type="Proteomes" id="UP000653454">
    <property type="component" value="Unassembled WGS sequence"/>
</dbReference>
<dbReference type="AlphaFoldDB" id="A0A8S4ERI3"/>